<evidence type="ECO:0000259" key="8">
    <source>
        <dbReference type="PROSITE" id="PS50850"/>
    </source>
</evidence>
<comment type="subcellular location">
    <subcellularLocation>
        <location evidence="1">Membrane</location>
        <topology evidence="1">Multi-pass membrane protein</topology>
    </subcellularLocation>
</comment>
<reference evidence="9 10" key="1">
    <citation type="submission" date="2019-04" db="EMBL/GenBank/DDBJ databases">
        <title>Friends and foes A comparative genomics studyof 23 Aspergillus species from section Flavi.</title>
        <authorList>
            <consortium name="DOE Joint Genome Institute"/>
            <person name="Kjaerbolling I."/>
            <person name="Vesth T."/>
            <person name="Frisvad J.C."/>
            <person name="Nybo J.L."/>
            <person name="Theobald S."/>
            <person name="Kildgaard S."/>
            <person name="Isbrandt T."/>
            <person name="Kuo A."/>
            <person name="Sato A."/>
            <person name="Lyhne E.K."/>
            <person name="Kogle M.E."/>
            <person name="Wiebenga A."/>
            <person name="Kun R.S."/>
            <person name="Lubbers R.J."/>
            <person name="Makela M.R."/>
            <person name="Barry K."/>
            <person name="Chovatia M."/>
            <person name="Clum A."/>
            <person name="Daum C."/>
            <person name="Haridas S."/>
            <person name="He G."/>
            <person name="LaButti K."/>
            <person name="Lipzen A."/>
            <person name="Mondo S."/>
            <person name="Riley R."/>
            <person name="Salamov A."/>
            <person name="Simmons B.A."/>
            <person name="Magnuson J.K."/>
            <person name="Henrissat B."/>
            <person name="Mortensen U.H."/>
            <person name="Larsen T.O."/>
            <person name="Devries R.P."/>
            <person name="Grigoriev I.V."/>
            <person name="Machida M."/>
            <person name="Baker S.E."/>
            <person name="Andersen M.R."/>
        </authorList>
    </citation>
    <scope>NUCLEOTIDE SEQUENCE [LARGE SCALE GENOMIC DNA]</scope>
    <source>
        <strain evidence="9 10">CBS 763.97</strain>
    </source>
</reference>
<evidence type="ECO:0000313" key="9">
    <source>
        <dbReference type="EMBL" id="KAE8365740.1"/>
    </source>
</evidence>
<evidence type="ECO:0000256" key="2">
    <source>
        <dbReference type="ARBA" id="ARBA00022448"/>
    </source>
</evidence>
<feature type="transmembrane region" description="Helical" evidence="6">
    <location>
        <begin position="273"/>
        <end position="293"/>
    </location>
</feature>
<evidence type="ECO:0000256" key="3">
    <source>
        <dbReference type="ARBA" id="ARBA00022692"/>
    </source>
</evidence>
<feature type="transmembrane region" description="Helical" evidence="6">
    <location>
        <begin position="37"/>
        <end position="60"/>
    </location>
</feature>
<sequence>MLMVRLPIAKFLATTLFLWGAVLACHAATDNFAGLMVTRFFLGLTEAAISPGFSLITGMWYTRSEQPFRHGLWFAGNSIATAFGGLVAYGVAHIVGSIPAWKWLFIIYGLITVVWSIVFMLFMPDSPITARFLSQPERTEAEERVKVNQTTIKHDKIEWYQVWEALTDYKIYILFLFQIANNIPNGGLTMFSAIVVKGFGFSTLQTYLLAIPTGAVHAIFALGSLIGSIIVYAGDSTGVRLFGLYLFVAYAAGIPMTLSMVSSNVAGFTKKATVSAMMFIAYCTGNIIGPFLFFAREAPVYKSGFIAMMVCLAVATVLIVALGLSWRLENSRRDQKYGPAALVLPNRPKEPTQGMFVVVEDLTDVQNKAFRYVY</sequence>
<evidence type="ECO:0000256" key="7">
    <source>
        <dbReference type="SAM" id="SignalP"/>
    </source>
</evidence>
<keyword evidence="4 6" id="KW-1133">Transmembrane helix</keyword>
<evidence type="ECO:0000256" key="1">
    <source>
        <dbReference type="ARBA" id="ARBA00004141"/>
    </source>
</evidence>
<feature type="transmembrane region" description="Helical" evidence="6">
    <location>
        <begin position="305"/>
        <end position="326"/>
    </location>
</feature>
<dbReference type="Proteomes" id="UP000326268">
    <property type="component" value="Unassembled WGS sequence"/>
</dbReference>
<dbReference type="RefSeq" id="XP_031928821.1">
    <property type="nucleotide sequence ID" value="XM_032070224.1"/>
</dbReference>
<keyword evidence="2" id="KW-0813">Transport</keyword>
<dbReference type="PANTHER" id="PTHR43791:SF103">
    <property type="entry name" value="MAJOR FACILITATOR SUPERFAMILY (MFS) PROFILE DOMAIN-CONTAINING PROTEIN-RELATED"/>
    <property type="match status" value="1"/>
</dbReference>
<name>A0A5N7AAY1_9EURO</name>
<feature type="signal peptide" evidence="7">
    <location>
        <begin position="1"/>
        <end position="24"/>
    </location>
</feature>
<keyword evidence="10" id="KW-1185">Reference proteome</keyword>
<evidence type="ECO:0000256" key="5">
    <source>
        <dbReference type="ARBA" id="ARBA00023136"/>
    </source>
</evidence>
<evidence type="ECO:0000256" key="4">
    <source>
        <dbReference type="ARBA" id="ARBA00022989"/>
    </source>
</evidence>
<evidence type="ECO:0000256" key="6">
    <source>
        <dbReference type="SAM" id="Phobius"/>
    </source>
</evidence>
<keyword evidence="3 6" id="KW-0812">Transmembrane</keyword>
<dbReference type="PANTHER" id="PTHR43791">
    <property type="entry name" value="PERMEASE-RELATED"/>
    <property type="match status" value="1"/>
</dbReference>
<dbReference type="GO" id="GO:0022857">
    <property type="term" value="F:transmembrane transporter activity"/>
    <property type="evidence" value="ECO:0007669"/>
    <property type="project" value="InterPro"/>
</dbReference>
<dbReference type="PROSITE" id="PS50850">
    <property type="entry name" value="MFS"/>
    <property type="match status" value="1"/>
</dbReference>
<feature type="chain" id="PRO_5024851892" evidence="7">
    <location>
        <begin position="25"/>
        <end position="374"/>
    </location>
</feature>
<dbReference type="EMBL" id="ML737625">
    <property type="protein sequence ID" value="KAE8365740.1"/>
    <property type="molecule type" value="Genomic_DNA"/>
</dbReference>
<dbReference type="InterPro" id="IPR011701">
    <property type="entry name" value="MFS"/>
</dbReference>
<dbReference type="AlphaFoldDB" id="A0A5N7AAY1"/>
<dbReference type="PROSITE" id="PS51257">
    <property type="entry name" value="PROKAR_LIPOPROTEIN"/>
    <property type="match status" value="1"/>
</dbReference>
<gene>
    <name evidence="9" type="ORF">BDV27DRAFT_144200</name>
</gene>
<accession>A0A5N7AAY1</accession>
<organism evidence="9 10">
    <name type="scientific">Aspergillus caelatus</name>
    <dbReference type="NCBI Taxonomy" id="61420"/>
    <lineage>
        <taxon>Eukaryota</taxon>
        <taxon>Fungi</taxon>
        <taxon>Dikarya</taxon>
        <taxon>Ascomycota</taxon>
        <taxon>Pezizomycotina</taxon>
        <taxon>Eurotiomycetes</taxon>
        <taxon>Eurotiomycetidae</taxon>
        <taxon>Eurotiales</taxon>
        <taxon>Aspergillaceae</taxon>
        <taxon>Aspergillus</taxon>
        <taxon>Aspergillus subgen. Circumdati</taxon>
    </lineage>
</organism>
<dbReference type="GO" id="GO:0016020">
    <property type="term" value="C:membrane"/>
    <property type="evidence" value="ECO:0007669"/>
    <property type="project" value="UniProtKB-SubCell"/>
</dbReference>
<dbReference type="InterPro" id="IPR036259">
    <property type="entry name" value="MFS_trans_sf"/>
</dbReference>
<feature type="domain" description="Major facilitator superfamily (MFS) profile" evidence="8">
    <location>
        <begin position="1"/>
        <end position="333"/>
    </location>
</feature>
<protein>
    <submittedName>
        <fullName evidence="9">Major facilitator superfamily domain-containing protein</fullName>
    </submittedName>
</protein>
<feature type="transmembrane region" description="Helical" evidence="6">
    <location>
        <begin position="101"/>
        <end position="122"/>
    </location>
</feature>
<dbReference type="SUPFAM" id="SSF103473">
    <property type="entry name" value="MFS general substrate transporter"/>
    <property type="match status" value="1"/>
</dbReference>
<feature type="transmembrane region" description="Helical" evidence="6">
    <location>
        <begin position="72"/>
        <end position="95"/>
    </location>
</feature>
<dbReference type="Pfam" id="PF07690">
    <property type="entry name" value="MFS_1"/>
    <property type="match status" value="1"/>
</dbReference>
<dbReference type="Gene3D" id="1.20.1250.20">
    <property type="entry name" value="MFS general substrate transporter like domains"/>
    <property type="match status" value="1"/>
</dbReference>
<dbReference type="InterPro" id="IPR020846">
    <property type="entry name" value="MFS_dom"/>
</dbReference>
<keyword evidence="7" id="KW-0732">Signal</keyword>
<evidence type="ECO:0000313" key="10">
    <source>
        <dbReference type="Proteomes" id="UP000326268"/>
    </source>
</evidence>
<dbReference type="OrthoDB" id="6730379at2759"/>
<keyword evidence="5 6" id="KW-0472">Membrane</keyword>
<feature type="transmembrane region" description="Helical" evidence="6">
    <location>
        <begin position="239"/>
        <end position="261"/>
    </location>
</feature>
<dbReference type="GeneID" id="43654670"/>
<feature type="transmembrane region" description="Helical" evidence="6">
    <location>
        <begin position="207"/>
        <end position="233"/>
    </location>
</feature>
<proteinExistence type="predicted"/>